<protein>
    <submittedName>
        <fullName evidence="2">Uncharacterized protein</fullName>
    </submittedName>
</protein>
<accession>A0AAN6TXP0</accession>
<reference evidence="2" key="2">
    <citation type="submission" date="2023-05" db="EMBL/GenBank/DDBJ databases">
        <authorList>
            <consortium name="Lawrence Berkeley National Laboratory"/>
            <person name="Steindorff A."/>
            <person name="Hensen N."/>
            <person name="Bonometti L."/>
            <person name="Westerberg I."/>
            <person name="Brannstrom I.O."/>
            <person name="Guillou S."/>
            <person name="Cros-Aarteil S."/>
            <person name="Calhoun S."/>
            <person name="Haridas S."/>
            <person name="Kuo A."/>
            <person name="Mondo S."/>
            <person name="Pangilinan J."/>
            <person name="Riley R."/>
            <person name="Labutti K."/>
            <person name="Andreopoulos B."/>
            <person name="Lipzen A."/>
            <person name="Chen C."/>
            <person name="Yanf M."/>
            <person name="Daum C."/>
            <person name="Ng V."/>
            <person name="Clum A."/>
            <person name="Ohm R."/>
            <person name="Martin F."/>
            <person name="Silar P."/>
            <person name="Natvig D."/>
            <person name="Lalanne C."/>
            <person name="Gautier V."/>
            <person name="Ament-Velasquez S.L."/>
            <person name="Kruys A."/>
            <person name="Hutchinson M.I."/>
            <person name="Powell A.J."/>
            <person name="Barry K."/>
            <person name="Miller A.N."/>
            <person name="Grigoriev I.V."/>
            <person name="Debuchy R."/>
            <person name="Gladieux P."/>
            <person name="Thoren M.H."/>
            <person name="Johannesson H."/>
        </authorList>
    </citation>
    <scope>NUCLEOTIDE SEQUENCE</scope>
    <source>
        <strain evidence="2">CBS 731.68</strain>
    </source>
</reference>
<feature type="compositionally biased region" description="Low complexity" evidence="1">
    <location>
        <begin position="360"/>
        <end position="369"/>
    </location>
</feature>
<evidence type="ECO:0000313" key="2">
    <source>
        <dbReference type="EMBL" id="KAK4122613.1"/>
    </source>
</evidence>
<feature type="compositionally biased region" description="Basic and acidic residues" evidence="1">
    <location>
        <begin position="10"/>
        <end position="25"/>
    </location>
</feature>
<dbReference type="AlphaFoldDB" id="A0AAN6TXP0"/>
<keyword evidence="3" id="KW-1185">Reference proteome</keyword>
<dbReference type="RefSeq" id="XP_062646384.1">
    <property type="nucleotide sequence ID" value="XM_062789092.1"/>
</dbReference>
<feature type="compositionally biased region" description="Polar residues" evidence="1">
    <location>
        <begin position="548"/>
        <end position="562"/>
    </location>
</feature>
<feature type="region of interest" description="Disordered" evidence="1">
    <location>
        <begin position="1"/>
        <end position="32"/>
    </location>
</feature>
<evidence type="ECO:0000313" key="3">
    <source>
        <dbReference type="Proteomes" id="UP001302602"/>
    </source>
</evidence>
<dbReference type="GeneID" id="87825862"/>
<feature type="compositionally biased region" description="Polar residues" evidence="1">
    <location>
        <begin position="283"/>
        <end position="292"/>
    </location>
</feature>
<dbReference type="EMBL" id="MU853230">
    <property type="protein sequence ID" value="KAK4122613.1"/>
    <property type="molecule type" value="Genomic_DNA"/>
</dbReference>
<gene>
    <name evidence="2" type="ORF">N657DRAFT_575285</name>
</gene>
<sequence length="652" mass="71567">MAASARSRPRAVEIHIHDDHSHKETPSGTATSALGELPLNNIHNLKSRSSIESLAHRLDNFHIYSSDKENKSRLTVEPVSRVPSATLILDENNPLAVASQRLPSTKEQLSKHQEGQFEWLLSIPVKSAAKGRRPRGDSHDDAELHHGEKTLYFGCNLVRRRTQSGGVLENGKSTDVYTLLATRIKGEEDFAMAIDAEIAKLQSTTADRLCLSDAPMAEHYLGSDMLKSPGLVLDVKEVAEDSDGDGSRPLSQIEDSGEALEKLEEEIGALGQVAQLEQVLSPEATTRNTNGSGAKPTPMKGATSGRAGATPTRARTVERASSVHRPTSTGNDEKTAPGSATSSARKVPRPTSLLPPKPPAKSSKAPTVPTFELPGEAVARRLKEQREQRRSQQVSSEQAAALAAAYSPSKPHFKSTKPPTRPTFELPGEAISRKKREEREAKLRAQEEEERKRREFKARPIRASLVPNTIPRETRTSLVRQKSRTTEGSSDSATTTITPVSKKRHSLVGASGTPAATTSATFHSRGRNPDSTNNATATTSRRAHSTTPSQASIHSRSSGRSKQTGDEVAAASVPPHKPLRGKEVYARDNAVREERERERREREQAARVAREKAAERSREMSRLWAEKQRLKREMEMRTEKMAEQVPERERAC</sequence>
<dbReference type="Proteomes" id="UP001302602">
    <property type="component" value="Unassembled WGS sequence"/>
</dbReference>
<proteinExistence type="predicted"/>
<name>A0AAN6TXP0_9PEZI</name>
<evidence type="ECO:0000256" key="1">
    <source>
        <dbReference type="SAM" id="MobiDB-lite"/>
    </source>
</evidence>
<organism evidence="2 3">
    <name type="scientific">Parathielavia appendiculata</name>
    <dbReference type="NCBI Taxonomy" id="2587402"/>
    <lineage>
        <taxon>Eukaryota</taxon>
        <taxon>Fungi</taxon>
        <taxon>Dikarya</taxon>
        <taxon>Ascomycota</taxon>
        <taxon>Pezizomycotina</taxon>
        <taxon>Sordariomycetes</taxon>
        <taxon>Sordariomycetidae</taxon>
        <taxon>Sordariales</taxon>
        <taxon>Chaetomiaceae</taxon>
        <taxon>Parathielavia</taxon>
    </lineage>
</organism>
<feature type="compositionally biased region" description="Basic and acidic residues" evidence="1">
    <location>
        <begin position="431"/>
        <end position="453"/>
    </location>
</feature>
<feature type="compositionally biased region" description="Basic and acidic residues" evidence="1">
    <location>
        <begin position="378"/>
        <end position="390"/>
    </location>
</feature>
<comment type="caution">
    <text evidence="2">The sequence shown here is derived from an EMBL/GenBank/DDBJ whole genome shotgun (WGS) entry which is preliminary data.</text>
</comment>
<feature type="compositionally biased region" description="Low complexity" evidence="1">
    <location>
        <begin position="509"/>
        <end position="521"/>
    </location>
</feature>
<feature type="compositionally biased region" description="Low complexity" evidence="1">
    <location>
        <begin position="391"/>
        <end position="405"/>
    </location>
</feature>
<feature type="compositionally biased region" description="Basic and acidic residues" evidence="1">
    <location>
        <begin position="580"/>
        <end position="621"/>
    </location>
</feature>
<feature type="compositionally biased region" description="Polar residues" evidence="1">
    <location>
        <begin position="476"/>
        <end position="499"/>
    </location>
</feature>
<feature type="compositionally biased region" description="Low complexity" evidence="1">
    <location>
        <begin position="531"/>
        <end position="540"/>
    </location>
</feature>
<feature type="region of interest" description="Disordered" evidence="1">
    <location>
        <begin position="278"/>
        <end position="621"/>
    </location>
</feature>
<reference evidence="2" key="1">
    <citation type="journal article" date="2023" name="Mol. Phylogenet. Evol.">
        <title>Genome-scale phylogeny and comparative genomics of the fungal order Sordariales.</title>
        <authorList>
            <person name="Hensen N."/>
            <person name="Bonometti L."/>
            <person name="Westerberg I."/>
            <person name="Brannstrom I.O."/>
            <person name="Guillou S."/>
            <person name="Cros-Aarteil S."/>
            <person name="Calhoun S."/>
            <person name="Haridas S."/>
            <person name="Kuo A."/>
            <person name="Mondo S."/>
            <person name="Pangilinan J."/>
            <person name="Riley R."/>
            <person name="LaButti K."/>
            <person name="Andreopoulos B."/>
            <person name="Lipzen A."/>
            <person name="Chen C."/>
            <person name="Yan M."/>
            <person name="Daum C."/>
            <person name="Ng V."/>
            <person name="Clum A."/>
            <person name="Steindorff A."/>
            <person name="Ohm R.A."/>
            <person name="Martin F."/>
            <person name="Silar P."/>
            <person name="Natvig D.O."/>
            <person name="Lalanne C."/>
            <person name="Gautier V."/>
            <person name="Ament-Velasquez S.L."/>
            <person name="Kruys A."/>
            <person name="Hutchinson M.I."/>
            <person name="Powell A.J."/>
            <person name="Barry K."/>
            <person name="Miller A.N."/>
            <person name="Grigoriev I.V."/>
            <person name="Debuchy R."/>
            <person name="Gladieux P."/>
            <person name="Hiltunen Thoren M."/>
            <person name="Johannesson H."/>
        </authorList>
    </citation>
    <scope>NUCLEOTIDE SEQUENCE</scope>
    <source>
        <strain evidence="2">CBS 731.68</strain>
    </source>
</reference>